<dbReference type="InterPro" id="IPR051800">
    <property type="entry name" value="PqiA-PqiB_transport"/>
</dbReference>
<evidence type="ECO:0000313" key="11">
    <source>
        <dbReference type="Proteomes" id="UP000611500"/>
    </source>
</evidence>
<dbReference type="Pfam" id="PF02470">
    <property type="entry name" value="MlaD"/>
    <property type="match status" value="2"/>
</dbReference>
<evidence type="ECO:0000256" key="7">
    <source>
        <dbReference type="SAM" id="MobiDB-lite"/>
    </source>
</evidence>
<dbReference type="PANTHER" id="PTHR30462">
    <property type="entry name" value="INTERMEMBRANE TRANSPORT PROTEIN PQIB-RELATED"/>
    <property type="match status" value="1"/>
</dbReference>
<evidence type="ECO:0000256" key="5">
    <source>
        <dbReference type="ARBA" id="ARBA00022989"/>
    </source>
</evidence>
<evidence type="ECO:0000256" key="6">
    <source>
        <dbReference type="ARBA" id="ARBA00023136"/>
    </source>
</evidence>
<feature type="domain" description="Mce/MlaD" evidence="9">
    <location>
        <begin position="65"/>
        <end position="152"/>
    </location>
</feature>
<dbReference type="RefSeq" id="WP_229861827.1">
    <property type="nucleotide sequence ID" value="NZ_BNAP01000028.1"/>
</dbReference>
<keyword evidence="4 8" id="KW-0812">Transmembrane</keyword>
<name>A0A8J3MEZ4_9RHOB</name>
<dbReference type="EMBL" id="BNAP01000028">
    <property type="protein sequence ID" value="GHH00931.1"/>
    <property type="molecule type" value="Genomic_DNA"/>
</dbReference>
<keyword evidence="11" id="KW-1185">Reference proteome</keyword>
<keyword evidence="6 8" id="KW-0472">Membrane</keyword>
<reference evidence="10" key="2">
    <citation type="submission" date="2020-09" db="EMBL/GenBank/DDBJ databases">
        <authorList>
            <person name="Sun Q."/>
            <person name="Zhou Y."/>
        </authorList>
    </citation>
    <scope>NUCLEOTIDE SEQUENCE</scope>
    <source>
        <strain evidence="10">CGMCC 1.7081</strain>
    </source>
</reference>
<reference evidence="10" key="1">
    <citation type="journal article" date="2014" name="Int. J. Syst. Evol. Microbiol.">
        <title>Complete genome sequence of Corynebacterium casei LMG S-19264T (=DSM 44701T), isolated from a smear-ripened cheese.</title>
        <authorList>
            <consortium name="US DOE Joint Genome Institute (JGI-PGF)"/>
            <person name="Walter F."/>
            <person name="Albersmeier A."/>
            <person name="Kalinowski J."/>
            <person name="Ruckert C."/>
        </authorList>
    </citation>
    <scope>NUCLEOTIDE SEQUENCE</scope>
    <source>
        <strain evidence="10">CGMCC 1.7081</strain>
    </source>
</reference>
<feature type="compositionally biased region" description="Basic and acidic residues" evidence="7">
    <location>
        <begin position="7"/>
        <end position="20"/>
    </location>
</feature>
<evidence type="ECO:0000256" key="4">
    <source>
        <dbReference type="ARBA" id="ARBA00022692"/>
    </source>
</evidence>
<keyword evidence="3" id="KW-0997">Cell inner membrane</keyword>
<organism evidence="10 11">
    <name type="scientific">Pseudodonghicola xiamenensis</name>
    <dbReference type="NCBI Taxonomy" id="337702"/>
    <lineage>
        <taxon>Bacteria</taxon>
        <taxon>Pseudomonadati</taxon>
        <taxon>Pseudomonadota</taxon>
        <taxon>Alphaproteobacteria</taxon>
        <taxon>Rhodobacterales</taxon>
        <taxon>Paracoccaceae</taxon>
        <taxon>Pseudodonghicola</taxon>
    </lineage>
</organism>
<feature type="domain" description="Mce/MlaD" evidence="9">
    <location>
        <begin position="181"/>
        <end position="246"/>
    </location>
</feature>
<gene>
    <name evidence="10" type="primary">pqiB</name>
    <name evidence="10" type="ORF">GCM10010961_37870</name>
</gene>
<dbReference type="GO" id="GO:0005886">
    <property type="term" value="C:plasma membrane"/>
    <property type="evidence" value="ECO:0007669"/>
    <property type="project" value="UniProtKB-SubCell"/>
</dbReference>
<sequence>MAEETNDTDRRAMESRKMDEPTPSAPIVEGPKPSFWRNLSVVWLVPLAALAVTLFIAWQSWAERGTLIEIHFENAAGVTASETLIRYRDVNIGVVEKVTFSDDLTAVIINARIDRAVAAKLPHDAKFWVVRPEVSARGISGLSTVLSGVYIQAAFEPTDDGSDPIFTGLEQPPLIQPGMKGTRVTLSARDGGQLTAGAPIYFRGIEVGNIEAPRLLANGNGVEVNAFISAPHDKLLTSATRFWLTSGFSVNFGPQGINLSVGSVAGILRGGLTFDTVYSGGKPIEPGHVFDLYASEDVARSSAFTKPLENPVDLTVEFDQSVAGLAVESEVIYKGLVIGKVSALGAFVEERNGEKDVILRATLSIDPGRLGLDPDTSKDDIIAFFAQEVDSGLRARLMSKSIFSRSLSVELVELPDAAPAHLDTSSAVPRIPSVASDIPDAAATVQGVMNRVGALPIEELMQQAIATLSSIESLAGDEKLRAAPDAFVKLIDDARGLVGSPDAQALPGELRSAIEELRGVAENLRTAEAVGKLVTALDSATEAANTVTDVANYFDQKIAGVPGLVDGLNQLTAKANSLDVEEFVTAATAFLDSTRALIDQDSTRALPASLSSALDQAQAALAELRAGGAIENVNDTLSSARDATAAVQEAVAGLPDLAQRIDRLVSQAQDVLAGYGQNSRFNRETLDALRELRTTAQALTNLARTIERSPNSLLFGR</sequence>
<comment type="subcellular location">
    <subcellularLocation>
        <location evidence="1">Cell inner membrane</location>
    </subcellularLocation>
</comment>
<comment type="caution">
    <text evidence="10">The sequence shown here is derived from an EMBL/GenBank/DDBJ whole genome shotgun (WGS) entry which is preliminary data.</text>
</comment>
<evidence type="ECO:0000256" key="8">
    <source>
        <dbReference type="SAM" id="Phobius"/>
    </source>
</evidence>
<protein>
    <submittedName>
        <fullName evidence="10">Paraquat-inducible protein B</fullName>
    </submittedName>
</protein>
<accession>A0A8J3MEZ4</accession>
<feature type="transmembrane region" description="Helical" evidence="8">
    <location>
        <begin position="41"/>
        <end position="61"/>
    </location>
</feature>
<dbReference type="PANTHER" id="PTHR30462:SF0">
    <property type="entry name" value="INTERMEMBRANE TRANSPORT PROTEIN YEBT"/>
    <property type="match status" value="1"/>
</dbReference>
<evidence type="ECO:0000256" key="1">
    <source>
        <dbReference type="ARBA" id="ARBA00004533"/>
    </source>
</evidence>
<feature type="region of interest" description="Disordered" evidence="7">
    <location>
        <begin position="1"/>
        <end position="26"/>
    </location>
</feature>
<keyword evidence="2" id="KW-1003">Cell membrane</keyword>
<evidence type="ECO:0000256" key="3">
    <source>
        <dbReference type="ARBA" id="ARBA00022519"/>
    </source>
</evidence>
<dbReference type="InterPro" id="IPR003399">
    <property type="entry name" value="Mce/MlaD"/>
</dbReference>
<keyword evidence="5 8" id="KW-1133">Transmembrane helix</keyword>
<proteinExistence type="predicted"/>
<evidence type="ECO:0000313" key="10">
    <source>
        <dbReference type="EMBL" id="GHH00931.1"/>
    </source>
</evidence>
<dbReference type="Proteomes" id="UP000611500">
    <property type="component" value="Unassembled WGS sequence"/>
</dbReference>
<evidence type="ECO:0000256" key="2">
    <source>
        <dbReference type="ARBA" id="ARBA00022475"/>
    </source>
</evidence>
<evidence type="ECO:0000259" key="9">
    <source>
        <dbReference type="Pfam" id="PF02470"/>
    </source>
</evidence>
<dbReference type="AlphaFoldDB" id="A0A8J3MEZ4"/>